<dbReference type="EMBL" id="CP017708">
    <property type="protein sequence ID" value="AOY80544.2"/>
    <property type="molecule type" value="Genomic_DNA"/>
</dbReference>
<dbReference type="AlphaFoldDB" id="A0A1D9FZ45"/>
<protein>
    <submittedName>
        <fullName evidence="1">Uncharacterized protein</fullName>
    </submittedName>
</protein>
<reference evidence="1" key="1">
    <citation type="journal article" date="2017" name="Proc. Natl. Acad. Sci. U.S.A.">
        <title>Comparative genomics uncovers the prolific and distinctive metabolic potential of the cyanobacterial genus Moorea.</title>
        <authorList>
            <person name="Leao T."/>
            <person name="Castelao G."/>
            <person name="Korobeynikov A."/>
            <person name="Monroe E.A."/>
            <person name="Podell S."/>
            <person name="Glukhov E."/>
            <person name="Allen E.E."/>
            <person name="Gerwick W.H."/>
            <person name="Gerwick L."/>
        </authorList>
    </citation>
    <scope>NUCLEOTIDE SEQUENCE</scope>
    <source>
        <strain evidence="1">JHB</strain>
    </source>
</reference>
<name>A0A1D9FZ45_MOOP1</name>
<proteinExistence type="predicted"/>
<accession>A0A1D9FZ45</accession>
<evidence type="ECO:0000313" key="1">
    <source>
        <dbReference type="EMBL" id="AOY80544.2"/>
    </source>
</evidence>
<gene>
    <name evidence="1" type="ORF">BJP36_12070</name>
</gene>
<dbReference type="Proteomes" id="UP000176944">
    <property type="component" value="Chromosome"/>
</dbReference>
<sequence>MICGQKRKQPTKTLLEPVWIGKDYQLPQAKNTTLGTNVIALRIKVFDIPKL</sequence>
<reference evidence="1" key="2">
    <citation type="submission" date="2022-10" db="EMBL/GenBank/DDBJ databases">
        <authorList>
            <person name="Ngo T.-E."/>
        </authorList>
    </citation>
    <scope>NUCLEOTIDE SEQUENCE</scope>
    <source>
        <strain evidence="1">JHB</strain>
    </source>
</reference>
<organism evidence="1">
    <name type="scientific">Moorena producens (strain JHB)</name>
    <dbReference type="NCBI Taxonomy" id="1454205"/>
    <lineage>
        <taxon>Bacteria</taxon>
        <taxon>Bacillati</taxon>
        <taxon>Cyanobacteriota</taxon>
        <taxon>Cyanophyceae</taxon>
        <taxon>Coleofasciculales</taxon>
        <taxon>Coleofasciculaceae</taxon>
        <taxon>Moorena</taxon>
    </lineage>
</organism>